<name>A0A3S5BZ06_9PLAT</name>
<proteinExistence type="predicted"/>
<feature type="compositionally biased region" description="Polar residues" evidence="1">
    <location>
        <begin position="30"/>
        <end position="48"/>
    </location>
</feature>
<accession>A0A3S5BZ06</accession>
<dbReference type="EMBL" id="CAAALY010072800">
    <property type="protein sequence ID" value="VEL25286.1"/>
    <property type="molecule type" value="Genomic_DNA"/>
</dbReference>
<protein>
    <submittedName>
        <fullName evidence="2">Uncharacterized protein</fullName>
    </submittedName>
</protein>
<dbReference type="Proteomes" id="UP000784294">
    <property type="component" value="Unassembled WGS sequence"/>
</dbReference>
<comment type="caution">
    <text evidence="2">The sequence shown here is derived from an EMBL/GenBank/DDBJ whole genome shotgun (WGS) entry which is preliminary data.</text>
</comment>
<feature type="region of interest" description="Disordered" evidence="1">
    <location>
        <begin position="30"/>
        <end position="50"/>
    </location>
</feature>
<dbReference type="AlphaFoldDB" id="A0A3S5BZ06"/>
<gene>
    <name evidence="2" type="ORF">PXEA_LOCUS18726</name>
</gene>
<organism evidence="2 3">
    <name type="scientific">Protopolystoma xenopodis</name>
    <dbReference type="NCBI Taxonomy" id="117903"/>
    <lineage>
        <taxon>Eukaryota</taxon>
        <taxon>Metazoa</taxon>
        <taxon>Spiralia</taxon>
        <taxon>Lophotrochozoa</taxon>
        <taxon>Platyhelminthes</taxon>
        <taxon>Monogenea</taxon>
        <taxon>Polyopisthocotylea</taxon>
        <taxon>Polystomatidea</taxon>
        <taxon>Polystomatidae</taxon>
        <taxon>Protopolystoma</taxon>
    </lineage>
</organism>
<evidence type="ECO:0000313" key="2">
    <source>
        <dbReference type="EMBL" id="VEL25286.1"/>
    </source>
</evidence>
<evidence type="ECO:0000256" key="1">
    <source>
        <dbReference type="SAM" id="MobiDB-lite"/>
    </source>
</evidence>
<sequence>MKANWQLHITFTVVTNRTRAQLTYQVPNGIGTSHNQLQPSSDLTQASSPKPVISFSPPPSTVTFANSTCHSGPAATIWYPPDLVETDCLHFSLPLRLLPSEPTSVLDSLTSSVSSAVGIEGMALTAVSLDTVVQQLE</sequence>
<keyword evidence="3" id="KW-1185">Reference proteome</keyword>
<evidence type="ECO:0000313" key="3">
    <source>
        <dbReference type="Proteomes" id="UP000784294"/>
    </source>
</evidence>
<reference evidence="2" key="1">
    <citation type="submission" date="2018-11" db="EMBL/GenBank/DDBJ databases">
        <authorList>
            <consortium name="Pathogen Informatics"/>
        </authorList>
    </citation>
    <scope>NUCLEOTIDE SEQUENCE</scope>
</reference>